<dbReference type="EC" id="2.3.1.35" evidence="3"/>
<dbReference type="CDD" id="cd02152">
    <property type="entry name" value="OAT"/>
    <property type="match status" value="1"/>
</dbReference>
<proteinExistence type="inferred from homology"/>
<accession>A0A3B1CX85</accession>
<evidence type="ECO:0000256" key="4">
    <source>
        <dbReference type="ARBA" id="ARBA00022571"/>
    </source>
</evidence>
<dbReference type="PANTHER" id="PTHR23100:SF0">
    <property type="entry name" value="ARGININE BIOSYNTHESIS BIFUNCTIONAL PROTEIN ARGJ, MITOCHONDRIAL"/>
    <property type="match status" value="1"/>
</dbReference>
<keyword evidence="7" id="KW-0068">Autocatalytic cleavage</keyword>
<dbReference type="NCBIfam" id="NF003802">
    <property type="entry name" value="PRK05388.1"/>
    <property type="match status" value="1"/>
</dbReference>
<sequence length="401" mass="42861">MFTYIENGSITSVKGIKATGIHAGLKRKRKDLALIVSDQLCNVAGTFTLNKVQAAPLQVSKKVIAKGEKVKAILVNSGNANACTGERGYNDALKSQKYCAKKLGVEQDEVIISSTGVIGEYMPMHILKTGIESIVDQVTDDGGIKAAKAIMTTDLVEKAFAVIVKLSSGEVTIGGIAKGSGMIMPNMATMLSFIATDADIEKDLLKKILTETVNNSFNKISVDGDTSTNDMVVLIANGGSNIKIEADSEDEKLFTEALQAISVDMAKAIAKDGEGASKLITIKVINGKSKSDVDAIAQTIANSPLVKTAVYGSDANWGRIISAAGRSGVDFDPAKVEIKFDDMTILSPNYCHKYDEEEATTILSKEEITISVNLNDGGVSTTWWTCDFTEKYIEINASYRS</sequence>
<dbReference type="HAMAP" id="MF_01106">
    <property type="entry name" value="ArgJ"/>
    <property type="match status" value="1"/>
</dbReference>
<dbReference type="GO" id="GO:0006526">
    <property type="term" value="P:L-arginine biosynthetic process"/>
    <property type="evidence" value="ECO:0007669"/>
    <property type="project" value="UniProtKB-KW"/>
</dbReference>
<evidence type="ECO:0000256" key="3">
    <source>
        <dbReference type="ARBA" id="ARBA00013264"/>
    </source>
</evidence>
<dbReference type="InterPro" id="IPR002813">
    <property type="entry name" value="Arg_biosynth_ArgJ"/>
</dbReference>
<dbReference type="SUPFAM" id="SSF56266">
    <property type="entry name" value="DmpA/ArgJ-like"/>
    <property type="match status" value="1"/>
</dbReference>
<organism evidence="10">
    <name type="scientific">hydrothermal vent metagenome</name>
    <dbReference type="NCBI Taxonomy" id="652676"/>
    <lineage>
        <taxon>unclassified sequences</taxon>
        <taxon>metagenomes</taxon>
        <taxon>ecological metagenomes</taxon>
    </lineage>
</organism>
<name>A0A3B1CX85_9ZZZZ</name>
<dbReference type="FunFam" id="3.10.20.340:FF:000001">
    <property type="entry name" value="Arginine biosynthesis bifunctional protein ArgJ, chloroplastic"/>
    <property type="match status" value="1"/>
</dbReference>
<dbReference type="Pfam" id="PF01960">
    <property type="entry name" value="ArgJ"/>
    <property type="match status" value="1"/>
</dbReference>
<dbReference type="Gene3D" id="3.10.20.340">
    <property type="entry name" value="ArgJ beta chain, C-terminal domain"/>
    <property type="match status" value="1"/>
</dbReference>
<evidence type="ECO:0000313" key="10">
    <source>
        <dbReference type="EMBL" id="VAX28484.1"/>
    </source>
</evidence>
<dbReference type="GO" id="GO:0004358">
    <property type="term" value="F:L-glutamate N-acetyltransferase activity, acting on acetyl-L-ornithine as donor"/>
    <property type="evidence" value="ECO:0007669"/>
    <property type="project" value="UniProtKB-EC"/>
</dbReference>
<keyword evidence="5" id="KW-0028">Amino-acid biosynthesis</keyword>
<evidence type="ECO:0000256" key="9">
    <source>
        <dbReference type="ARBA" id="ARBA00049439"/>
    </source>
</evidence>
<dbReference type="GO" id="GO:0004042">
    <property type="term" value="F:L-glutamate N-acetyltransferase activity"/>
    <property type="evidence" value="ECO:0007669"/>
    <property type="project" value="TreeGrafter"/>
</dbReference>
<evidence type="ECO:0000256" key="7">
    <source>
        <dbReference type="ARBA" id="ARBA00022813"/>
    </source>
</evidence>
<dbReference type="PANTHER" id="PTHR23100">
    <property type="entry name" value="ARGININE BIOSYNTHESIS BIFUNCTIONAL PROTEIN ARGJ"/>
    <property type="match status" value="1"/>
</dbReference>
<dbReference type="FunFam" id="3.60.70.12:FF:000001">
    <property type="entry name" value="Arginine biosynthesis bifunctional protein ArgJ, chloroplastic"/>
    <property type="match status" value="1"/>
</dbReference>
<gene>
    <name evidence="10" type="ORF">MNBD_IGNAVI01-2426</name>
</gene>
<evidence type="ECO:0000256" key="2">
    <source>
        <dbReference type="ARBA" id="ARBA00011475"/>
    </source>
</evidence>
<dbReference type="GO" id="GO:0006592">
    <property type="term" value="P:ornithine biosynthetic process"/>
    <property type="evidence" value="ECO:0007669"/>
    <property type="project" value="TreeGrafter"/>
</dbReference>
<dbReference type="AlphaFoldDB" id="A0A3B1CX85"/>
<dbReference type="NCBIfam" id="TIGR00120">
    <property type="entry name" value="ArgJ"/>
    <property type="match status" value="1"/>
</dbReference>
<evidence type="ECO:0000256" key="1">
    <source>
        <dbReference type="ARBA" id="ARBA00006774"/>
    </source>
</evidence>
<reference evidence="10" key="1">
    <citation type="submission" date="2018-06" db="EMBL/GenBank/DDBJ databases">
        <authorList>
            <person name="Zhirakovskaya E."/>
        </authorList>
    </citation>
    <scope>NUCLEOTIDE SEQUENCE</scope>
</reference>
<dbReference type="InterPro" id="IPR016117">
    <property type="entry name" value="ArgJ-like_dom_sf"/>
</dbReference>
<dbReference type="Gene3D" id="3.30.2330.10">
    <property type="entry name" value="arginine biosynthesis bifunctional protein suprefamily"/>
    <property type="match status" value="1"/>
</dbReference>
<dbReference type="InterPro" id="IPR042195">
    <property type="entry name" value="ArgJ_beta_C"/>
</dbReference>
<evidence type="ECO:0000256" key="6">
    <source>
        <dbReference type="ARBA" id="ARBA00022679"/>
    </source>
</evidence>
<evidence type="ECO:0000256" key="8">
    <source>
        <dbReference type="ARBA" id="ARBA00023315"/>
    </source>
</evidence>
<protein>
    <recommendedName>
        <fullName evidence="3">glutamate N-acetyltransferase</fullName>
        <ecNumber evidence="3">2.3.1.35</ecNumber>
    </recommendedName>
</protein>
<comment type="similarity">
    <text evidence="1">Belongs to the ArgJ family.</text>
</comment>
<dbReference type="Gene3D" id="3.60.70.12">
    <property type="entry name" value="L-amino peptidase D-ALA esterase/amidase"/>
    <property type="match status" value="1"/>
</dbReference>
<keyword evidence="8 10" id="KW-0012">Acyltransferase</keyword>
<keyword evidence="6 10" id="KW-0808">Transferase</keyword>
<keyword evidence="4" id="KW-0055">Arginine biosynthesis</keyword>
<evidence type="ECO:0000256" key="5">
    <source>
        <dbReference type="ARBA" id="ARBA00022605"/>
    </source>
</evidence>
<comment type="catalytic activity">
    <reaction evidence="9">
        <text>N(2)-acetyl-L-ornithine + L-glutamate = N-acetyl-L-glutamate + L-ornithine</text>
        <dbReference type="Rhea" id="RHEA:15349"/>
        <dbReference type="ChEBI" id="CHEBI:29985"/>
        <dbReference type="ChEBI" id="CHEBI:44337"/>
        <dbReference type="ChEBI" id="CHEBI:46911"/>
        <dbReference type="ChEBI" id="CHEBI:57805"/>
        <dbReference type="EC" id="2.3.1.35"/>
    </reaction>
</comment>
<dbReference type="EMBL" id="UOGD01000417">
    <property type="protein sequence ID" value="VAX28484.1"/>
    <property type="molecule type" value="Genomic_DNA"/>
</dbReference>
<comment type="subunit">
    <text evidence="2">Heterotetramer of two alpha and two beta chains.</text>
</comment>